<dbReference type="InterPro" id="IPR007213">
    <property type="entry name" value="Ppm1/Ppm2/Tcmp"/>
</dbReference>
<dbReference type="AlphaFoldDB" id="A0AB38V0A1"/>
<comment type="caution">
    <text evidence="3">The sequence shown here is derived from an EMBL/GenBank/DDBJ whole genome shotgun (WGS) entry which is preliminary data.</text>
</comment>
<accession>A0AB38V0A1</accession>
<keyword evidence="1 3" id="KW-0489">Methyltransferase</keyword>
<evidence type="ECO:0000313" key="3">
    <source>
        <dbReference type="EMBL" id="VAZ86139.1"/>
    </source>
</evidence>
<dbReference type="Gene3D" id="3.40.50.150">
    <property type="entry name" value="Vaccinia Virus protein VP39"/>
    <property type="match status" value="1"/>
</dbReference>
<proteinExistence type="predicted"/>
<dbReference type="InterPro" id="IPR029063">
    <property type="entry name" value="SAM-dependent_MTases_sf"/>
</dbReference>
<dbReference type="PANTHER" id="PTHR43619">
    <property type="entry name" value="S-ADENOSYL-L-METHIONINE-DEPENDENT METHYLTRANSFERASE YKTD-RELATED"/>
    <property type="match status" value="1"/>
</dbReference>
<keyword evidence="2 3" id="KW-0808">Transferase</keyword>
<dbReference type="GO" id="GO:0032259">
    <property type="term" value="P:methylation"/>
    <property type="evidence" value="ECO:0007669"/>
    <property type="project" value="UniProtKB-KW"/>
</dbReference>
<evidence type="ECO:0000256" key="1">
    <source>
        <dbReference type="ARBA" id="ARBA00022603"/>
    </source>
</evidence>
<evidence type="ECO:0000256" key="2">
    <source>
        <dbReference type="ARBA" id="ARBA00022679"/>
    </source>
</evidence>
<dbReference type="EMBL" id="UPHL01000143">
    <property type="protein sequence ID" value="VAZ86139.1"/>
    <property type="molecule type" value="Genomic_DNA"/>
</dbReference>
<dbReference type="Pfam" id="PF04072">
    <property type="entry name" value="LCM"/>
    <property type="match status" value="1"/>
</dbReference>
<gene>
    <name evidence="3" type="ORF">LAUMK42_04982</name>
</gene>
<dbReference type="Proteomes" id="UP000279331">
    <property type="component" value="Unassembled WGS sequence"/>
</dbReference>
<name>A0AB38V0A1_9MYCO</name>
<reference evidence="3 4" key="1">
    <citation type="submission" date="2018-09" db="EMBL/GenBank/DDBJ databases">
        <authorList>
            <person name="Tagini F."/>
        </authorList>
    </citation>
    <scope>NUCLEOTIDE SEQUENCE [LARGE SCALE GENOMIC DNA]</scope>
    <source>
        <strain evidence="3 4">MK42</strain>
    </source>
</reference>
<evidence type="ECO:0000313" key="4">
    <source>
        <dbReference type="Proteomes" id="UP000279331"/>
    </source>
</evidence>
<sequence>MSTLRTNADTRDVETGVSTSAVMAAAARASETGRPDPLIRDPYAALLIADAGSGVWRTLLDDSQFAKLKSTGPETAAYLDYLRSYQAIRTQFFDTYIADAVAGKICQLVIVASGLDARRPAGLAARRHGL</sequence>
<dbReference type="PANTHER" id="PTHR43619:SF2">
    <property type="entry name" value="S-ADENOSYL-L-METHIONINE-DEPENDENT METHYLTRANSFERASES SUPERFAMILY PROTEIN"/>
    <property type="match status" value="1"/>
</dbReference>
<protein>
    <submittedName>
        <fullName evidence="3">S-adenosyl-L-methionine-dependent methyltransferase</fullName>
        <ecNumber evidence="3">2.1.1.-</ecNumber>
    </submittedName>
</protein>
<dbReference type="GO" id="GO:0008168">
    <property type="term" value="F:methyltransferase activity"/>
    <property type="evidence" value="ECO:0007669"/>
    <property type="project" value="UniProtKB-KW"/>
</dbReference>
<dbReference type="SUPFAM" id="SSF53335">
    <property type="entry name" value="S-adenosyl-L-methionine-dependent methyltransferases"/>
    <property type="match status" value="1"/>
</dbReference>
<organism evidence="3 4">
    <name type="scientific">Mycobacterium persicum</name>
    <dbReference type="NCBI Taxonomy" id="1487726"/>
    <lineage>
        <taxon>Bacteria</taxon>
        <taxon>Bacillati</taxon>
        <taxon>Actinomycetota</taxon>
        <taxon>Actinomycetes</taxon>
        <taxon>Mycobacteriales</taxon>
        <taxon>Mycobacteriaceae</taxon>
        <taxon>Mycobacterium</taxon>
    </lineage>
</organism>
<dbReference type="EC" id="2.1.1.-" evidence="3"/>